<dbReference type="AlphaFoldDB" id="A0A0F3H048"/>
<evidence type="ECO:0000313" key="1">
    <source>
        <dbReference type="EMBL" id="KJU87599.1"/>
    </source>
</evidence>
<gene>
    <name evidence="1" type="ORF">MBAV_000207</name>
</gene>
<dbReference type="Proteomes" id="UP000033423">
    <property type="component" value="Unassembled WGS sequence"/>
</dbReference>
<organism evidence="1 2">
    <name type="scientific">Candidatus Magnetobacterium bavaricum</name>
    <dbReference type="NCBI Taxonomy" id="29290"/>
    <lineage>
        <taxon>Bacteria</taxon>
        <taxon>Pseudomonadati</taxon>
        <taxon>Nitrospirota</taxon>
        <taxon>Thermodesulfovibrionia</taxon>
        <taxon>Thermodesulfovibrionales</taxon>
        <taxon>Candidatus Magnetobacteriaceae</taxon>
        <taxon>Candidatus Magnetobacterium</taxon>
    </lineage>
</organism>
<evidence type="ECO:0000313" key="2">
    <source>
        <dbReference type="Proteomes" id="UP000033423"/>
    </source>
</evidence>
<dbReference type="EMBL" id="LACI01000102">
    <property type="protein sequence ID" value="KJU87599.1"/>
    <property type="molecule type" value="Genomic_DNA"/>
</dbReference>
<feature type="non-terminal residue" evidence="1">
    <location>
        <position position="1"/>
    </location>
</feature>
<accession>A0A0F3H048</accession>
<name>A0A0F3H048_9BACT</name>
<keyword evidence="2" id="KW-1185">Reference proteome</keyword>
<sequence length="62" mass="7736">FMDKEERDLRWEEFCKKAKGATNNDQIFDYIPMDDYYKELRRLALEEAETYELAKRYYVVRQ</sequence>
<proteinExistence type="predicted"/>
<reference evidence="1 2" key="1">
    <citation type="submission" date="2015-02" db="EMBL/GenBank/DDBJ databases">
        <title>Single-cell genomics of uncultivated deep-branching MTB reveals a conserved set of magnetosome genes.</title>
        <authorList>
            <person name="Kolinko S."/>
            <person name="Richter M."/>
            <person name="Glockner F.O."/>
            <person name="Brachmann A."/>
            <person name="Schuler D."/>
        </authorList>
    </citation>
    <scope>NUCLEOTIDE SEQUENCE [LARGE SCALE GENOMIC DNA]</scope>
    <source>
        <strain evidence="1">TM-1</strain>
    </source>
</reference>
<protein>
    <submittedName>
        <fullName evidence="1">Uncharacterized protein</fullName>
    </submittedName>
</protein>
<comment type="caution">
    <text evidence="1">The sequence shown here is derived from an EMBL/GenBank/DDBJ whole genome shotgun (WGS) entry which is preliminary data.</text>
</comment>